<dbReference type="AlphaFoldDB" id="A0A2I0W5J1"/>
<accession>A0A2I0W5J1</accession>
<sequence length="665" mass="74204">MEALRFIQGISAPLIAVGLDHRQVHHAPPAHISTVAHQDATSVANEKARRGNWVMKILRVGEERRKQDHVGYEKEEEVEDEGDRCVCCGGEDGVEGFSVEQKEEMDGVEFDRESFSRFLRRVSLSEAEFYAKMSYLGKLSYRIPNIKPVKLLKPHGLHFVTSSLEKKALLSNAEGSTPEQDKSATEPTPKREENMVHGENVEGISASVAYRTVASAATYLQSQTKNILRQRTQKAESGDVPSINAYSDEDESVVRCSQVASFVATTNSVTAVIAGKEEMKDAVAEDLNSASSSPCEWFICDDDKSRTRYFVIQGSESLASWQANLLFEPVQFEGLDVLVHRGIYEAAKGIYQQMLAEVQAHLKLHGNSAIFRFTGHSLGGSLAVLVNLMLLVRGDAPPSSLLPVITFGAPSIMCGGDYLLRELGLPQNHVQAIMLHRDIVPRAFSCHYPDQVAKILKAVNRNFRNHPCLKYQSLLYAPMGKLLILQPEEKFSPHHHLLPSGSGLYLMELPLEETKEPMKLLQSAQYAFLNTPHPLEILSDGSAYGSEGTIFRDHDVNSYLRSIRMVVGKELRHIRKTKRVRRRLIWWPLVSAQGVQSAFIVGLNIKPSSDINKHQVSISGILNGGKETLNWFAKMASSQFVHMFILFLTPLRLLFLGTLSLVNFR</sequence>
<evidence type="ECO:0000256" key="1">
    <source>
        <dbReference type="SAM" id="MobiDB-lite"/>
    </source>
</evidence>
<proteinExistence type="predicted"/>
<dbReference type="GO" id="GO:0006629">
    <property type="term" value="P:lipid metabolic process"/>
    <property type="evidence" value="ECO:0007669"/>
    <property type="project" value="InterPro"/>
</dbReference>
<dbReference type="Gene3D" id="3.40.50.1820">
    <property type="entry name" value="alpha/beta hydrolase"/>
    <property type="match status" value="1"/>
</dbReference>
<keyword evidence="2" id="KW-0812">Transmembrane</keyword>
<dbReference type="PANTHER" id="PTHR46483">
    <property type="entry name" value="PHOSPHOLIPASE A1 PLIP2, CHLOROPLASTIC"/>
    <property type="match status" value="1"/>
</dbReference>
<dbReference type="CDD" id="cd00519">
    <property type="entry name" value="Lipase_3"/>
    <property type="match status" value="1"/>
</dbReference>
<evidence type="ECO:0000313" key="5">
    <source>
        <dbReference type="Proteomes" id="UP000233837"/>
    </source>
</evidence>
<keyword evidence="5" id="KW-1185">Reference proteome</keyword>
<evidence type="ECO:0000313" key="4">
    <source>
        <dbReference type="EMBL" id="PKU70925.1"/>
    </source>
</evidence>
<protein>
    <recommendedName>
        <fullName evidence="3">Fungal lipase-type domain-containing protein</fullName>
    </recommendedName>
</protein>
<evidence type="ECO:0000259" key="3">
    <source>
        <dbReference type="Pfam" id="PF01764"/>
    </source>
</evidence>
<dbReference type="Proteomes" id="UP000233837">
    <property type="component" value="Unassembled WGS sequence"/>
</dbReference>
<dbReference type="SUPFAM" id="SSF53474">
    <property type="entry name" value="alpha/beta-Hydrolases"/>
    <property type="match status" value="1"/>
</dbReference>
<gene>
    <name evidence="4" type="ORF">MA16_Dca021044</name>
</gene>
<feature type="transmembrane region" description="Helical" evidence="2">
    <location>
        <begin position="640"/>
        <end position="662"/>
    </location>
</feature>
<dbReference type="InterPro" id="IPR002921">
    <property type="entry name" value="Fungal_lipase-type"/>
</dbReference>
<reference evidence="4 5" key="1">
    <citation type="journal article" date="2016" name="Sci. Rep.">
        <title>The Dendrobium catenatum Lindl. genome sequence provides insights into polysaccharide synthase, floral development and adaptive evolution.</title>
        <authorList>
            <person name="Zhang G.Q."/>
            <person name="Xu Q."/>
            <person name="Bian C."/>
            <person name="Tsai W.C."/>
            <person name="Yeh C.M."/>
            <person name="Liu K.W."/>
            <person name="Yoshida K."/>
            <person name="Zhang L.S."/>
            <person name="Chang S.B."/>
            <person name="Chen F."/>
            <person name="Shi Y."/>
            <person name="Su Y.Y."/>
            <person name="Zhang Y.Q."/>
            <person name="Chen L.J."/>
            <person name="Yin Y."/>
            <person name="Lin M."/>
            <person name="Huang H."/>
            <person name="Deng H."/>
            <person name="Wang Z.W."/>
            <person name="Zhu S.L."/>
            <person name="Zhao X."/>
            <person name="Deng C."/>
            <person name="Niu S.C."/>
            <person name="Huang J."/>
            <person name="Wang M."/>
            <person name="Liu G.H."/>
            <person name="Yang H.J."/>
            <person name="Xiao X.J."/>
            <person name="Hsiao Y.Y."/>
            <person name="Wu W.L."/>
            <person name="Chen Y.Y."/>
            <person name="Mitsuda N."/>
            <person name="Ohme-Takagi M."/>
            <person name="Luo Y.B."/>
            <person name="Van de Peer Y."/>
            <person name="Liu Z.J."/>
        </authorList>
    </citation>
    <scope>NUCLEOTIDE SEQUENCE [LARGE SCALE GENOMIC DNA]</scope>
    <source>
        <tissue evidence="4">The whole plant</tissue>
    </source>
</reference>
<feature type="compositionally biased region" description="Basic and acidic residues" evidence="1">
    <location>
        <begin position="179"/>
        <end position="196"/>
    </location>
</feature>
<dbReference type="EMBL" id="KZ502907">
    <property type="protein sequence ID" value="PKU70925.1"/>
    <property type="molecule type" value="Genomic_DNA"/>
</dbReference>
<dbReference type="Pfam" id="PF01764">
    <property type="entry name" value="Lipase_3"/>
    <property type="match status" value="1"/>
</dbReference>
<dbReference type="OrthoDB" id="438440at2759"/>
<reference evidence="4 5" key="2">
    <citation type="journal article" date="2017" name="Nature">
        <title>The Apostasia genome and the evolution of orchids.</title>
        <authorList>
            <person name="Zhang G.Q."/>
            <person name="Liu K.W."/>
            <person name="Li Z."/>
            <person name="Lohaus R."/>
            <person name="Hsiao Y.Y."/>
            <person name="Niu S.C."/>
            <person name="Wang J.Y."/>
            <person name="Lin Y.C."/>
            <person name="Xu Q."/>
            <person name="Chen L.J."/>
            <person name="Yoshida K."/>
            <person name="Fujiwara S."/>
            <person name="Wang Z.W."/>
            <person name="Zhang Y.Q."/>
            <person name="Mitsuda N."/>
            <person name="Wang M."/>
            <person name="Liu G.H."/>
            <person name="Pecoraro L."/>
            <person name="Huang H.X."/>
            <person name="Xiao X.J."/>
            <person name="Lin M."/>
            <person name="Wu X.Y."/>
            <person name="Wu W.L."/>
            <person name="Chen Y.Y."/>
            <person name="Chang S.B."/>
            <person name="Sakamoto S."/>
            <person name="Ohme-Takagi M."/>
            <person name="Yagi M."/>
            <person name="Zeng S.J."/>
            <person name="Shen C.Y."/>
            <person name="Yeh C.M."/>
            <person name="Luo Y.B."/>
            <person name="Tsai W.C."/>
            <person name="Van de Peer Y."/>
            <person name="Liu Z.J."/>
        </authorList>
    </citation>
    <scope>NUCLEOTIDE SEQUENCE [LARGE SCALE GENOMIC DNA]</scope>
    <source>
        <tissue evidence="4">The whole plant</tissue>
    </source>
</reference>
<dbReference type="GO" id="GO:0008970">
    <property type="term" value="F:phospholipase A1 activity"/>
    <property type="evidence" value="ECO:0007669"/>
    <property type="project" value="InterPro"/>
</dbReference>
<keyword evidence="2" id="KW-1133">Transmembrane helix</keyword>
<dbReference type="InterPro" id="IPR043367">
    <property type="entry name" value="PLIP1/2/3"/>
</dbReference>
<evidence type="ECO:0000256" key="2">
    <source>
        <dbReference type="SAM" id="Phobius"/>
    </source>
</evidence>
<feature type="region of interest" description="Disordered" evidence="1">
    <location>
        <begin position="171"/>
        <end position="196"/>
    </location>
</feature>
<organism evidence="4 5">
    <name type="scientific">Dendrobium catenatum</name>
    <dbReference type="NCBI Taxonomy" id="906689"/>
    <lineage>
        <taxon>Eukaryota</taxon>
        <taxon>Viridiplantae</taxon>
        <taxon>Streptophyta</taxon>
        <taxon>Embryophyta</taxon>
        <taxon>Tracheophyta</taxon>
        <taxon>Spermatophyta</taxon>
        <taxon>Magnoliopsida</taxon>
        <taxon>Liliopsida</taxon>
        <taxon>Asparagales</taxon>
        <taxon>Orchidaceae</taxon>
        <taxon>Epidendroideae</taxon>
        <taxon>Malaxideae</taxon>
        <taxon>Dendrobiinae</taxon>
        <taxon>Dendrobium</taxon>
    </lineage>
</organism>
<dbReference type="PANTHER" id="PTHR46483:SF4">
    <property type="entry name" value="PHOSPHOLIPASE A1 PLIP2, CHLOROPLASTIC"/>
    <property type="match status" value="1"/>
</dbReference>
<dbReference type="InterPro" id="IPR029058">
    <property type="entry name" value="AB_hydrolase_fold"/>
</dbReference>
<feature type="domain" description="Fungal lipase-type" evidence="3">
    <location>
        <begin position="310"/>
        <end position="446"/>
    </location>
</feature>
<name>A0A2I0W5J1_9ASPA</name>
<keyword evidence="2" id="KW-0472">Membrane</keyword>